<dbReference type="InterPro" id="IPR004513">
    <property type="entry name" value="FtsX"/>
</dbReference>
<accession>A0A4R2SAS1</accession>
<feature type="transmembrane region" description="Helical" evidence="11">
    <location>
        <begin position="268"/>
        <end position="292"/>
    </location>
</feature>
<feature type="domain" description="ABC3 transporter permease C-terminal" evidence="12">
    <location>
        <begin position="175"/>
        <end position="298"/>
    </location>
</feature>
<dbReference type="Pfam" id="PF18075">
    <property type="entry name" value="FtsX_ECD"/>
    <property type="match status" value="1"/>
</dbReference>
<evidence type="ECO:0000256" key="8">
    <source>
        <dbReference type="ARBA" id="ARBA00023136"/>
    </source>
</evidence>
<dbReference type="PANTHER" id="PTHR47755:SF1">
    <property type="entry name" value="CELL DIVISION PROTEIN FTSX"/>
    <property type="match status" value="1"/>
</dbReference>
<evidence type="ECO:0000256" key="5">
    <source>
        <dbReference type="ARBA" id="ARBA00022618"/>
    </source>
</evidence>
<keyword evidence="6 11" id="KW-0812">Transmembrane</keyword>
<evidence type="ECO:0000313" key="14">
    <source>
        <dbReference type="EMBL" id="TCP69627.1"/>
    </source>
</evidence>
<reference evidence="14 15" key="1">
    <citation type="submission" date="2019-03" db="EMBL/GenBank/DDBJ databases">
        <title>Genomic Encyclopedia of Type Strains, Phase IV (KMG-IV): sequencing the most valuable type-strain genomes for metagenomic binning, comparative biology and taxonomic classification.</title>
        <authorList>
            <person name="Goeker M."/>
        </authorList>
    </citation>
    <scope>NUCLEOTIDE SEQUENCE [LARGE SCALE GENOMIC DNA]</scope>
    <source>
        <strain evidence="14 15">DSM 46831</strain>
    </source>
</reference>
<comment type="similarity">
    <text evidence="2 10">Belongs to the ABC-4 integral membrane protein family. FtsX subfamily.</text>
</comment>
<comment type="subcellular location">
    <subcellularLocation>
        <location evidence="1">Cell membrane</location>
        <topology evidence="1">Multi-pass membrane protein</topology>
    </subcellularLocation>
</comment>
<evidence type="ECO:0000256" key="6">
    <source>
        <dbReference type="ARBA" id="ARBA00022692"/>
    </source>
</evidence>
<evidence type="ECO:0000313" key="15">
    <source>
        <dbReference type="Proteomes" id="UP000294746"/>
    </source>
</evidence>
<evidence type="ECO:0000256" key="9">
    <source>
        <dbReference type="ARBA" id="ARBA00023306"/>
    </source>
</evidence>
<protein>
    <recommendedName>
        <fullName evidence="3 10">Cell division protein FtsX</fullName>
    </recommendedName>
</protein>
<keyword evidence="8 10" id="KW-0472">Membrane</keyword>
<evidence type="ECO:0000256" key="3">
    <source>
        <dbReference type="ARBA" id="ARBA00021907"/>
    </source>
</evidence>
<dbReference type="NCBIfam" id="NF038347">
    <property type="entry name" value="FtsX_Gpos"/>
    <property type="match status" value="1"/>
</dbReference>
<dbReference type="AlphaFoldDB" id="A0A4R2SAS1"/>
<feature type="transmembrane region" description="Helical" evidence="11">
    <location>
        <begin position="218"/>
        <end position="243"/>
    </location>
</feature>
<organism evidence="14 15">
    <name type="scientific">Baia soyae</name>
    <dbReference type="NCBI Taxonomy" id="1544746"/>
    <lineage>
        <taxon>Bacteria</taxon>
        <taxon>Bacillati</taxon>
        <taxon>Bacillota</taxon>
        <taxon>Bacilli</taxon>
        <taxon>Bacillales</taxon>
        <taxon>Thermoactinomycetaceae</taxon>
        <taxon>Baia</taxon>
    </lineage>
</organism>
<dbReference type="Proteomes" id="UP000294746">
    <property type="component" value="Unassembled WGS sequence"/>
</dbReference>
<dbReference type="PIRSF" id="PIRSF003097">
    <property type="entry name" value="FtsX"/>
    <property type="match status" value="1"/>
</dbReference>
<dbReference type="InterPro" id="IPR003838">
    <property type="entry name" value="ABC3_permease_C"/>
</dbReference>
<comment type="caution">
    <text evidence="14">The sequence shown here is derived from an EMBL/GenBank/DDBJ whole genome shotgun (WGS) entry which is preliminary data.</text>
</comment>
<keyword evidence="9 10" id="KW-0131">Cell cycle</keyword>
<feature type="transmembrane region" description="Helical" evidence="11">
    <location>
        <begin position="172"/>
        <end position="197"/>
    </location>
</feature>
<proteinExistence type="inferred from homology"/>
<evidence type="ECO:0000259" key="13">
    <source>
        <dbReference type="Pfam" id="PF18075"/>
    </source>
</evidence>
<keyword evidence="7 11" id="KW-1133">Transmembrane helix</keyword>
<dbReference type="RefSeq" id="WP_131848186.1">
    <property type="nucleotide sequence ID" value="NZ_SLXV01000007.1"/>
</dbReference>
<evidence type="ECO:0000256" key="1">
    <source>
        <dbReference type="ARBA" id="ARBA00004651"/>
    </source>
</evidence>
<keyword evidence="5 10" id="KW-0132">Cell division</keyword>
<evidence type="ECO:0000256" key="10">
    <source>
        <dbReference type="PIRNR" id="PIRNR003097"/>
    </source>
</evidence>
<dbReference type="OrthoDB" id="9812531at2"/>
<evidence type="ECO:0000256" key="7">
    <source>
        <dbReference type="ARBA" id="ARBA00022989"/>
    </source>
</evidence>
<sequence length="298" mass="32624">MKIDTLRRHFREAYRGIVKNSWMSFAAVGAVAVTLMIFGVFVIFAVNLGSITDEVGDNVSMNVVLKEEVTKEQATALTTKIKGLPNVNEARFISKDEGVDEVKKNLKDADFTRVLQKGENNFLPNLIKVTPKNVSVSKQVEDAVKGLEGVEGVKNSSTAKELLDSVLLFKNIILVFGVALAVLAAFLISNTIKLTIIARRREIEVQRLVGASNWFIRWPFFIEGGFIGFVGSVLPIGVLLLVYQGFVKMISGGSKNANLLQMVGFGDMAMYLTGSILGIGIFIGVFGSVLSIRRFLKI</sequence>
<dbReference type="Gene3D" id="3.30.70.3040">
    <property type="match status" value="1"/>
</dbReference>
<evidence type="ECO:0000256" key="2">
    <source>
        <dbReference type="ARBA" id="ARBA00007379"/>
    </source>
</evidence>
<gene>
    <name evidence="14" type="ORF">EDD57_10764</name>
</gene>
<dbReference type="GO" id="GO:0005886">
    <property type="term" value="C:plasma membrane"/>
    <property type="evidence" value="ECO:0007669"/>
    <property type="project" value="UniProtKB-SubCell"/>
</dbReference>
<dbReference type="InterPro" id="IPR040690">
    <property type="entry name" value="FtsX_ECD"/>
</dbReference>
<feature type="domain" description="FtsX extracellular" evidence="13">
    <location>
        <begin position="59"/>
        <end position="153"/>
    </location>
</feature>
<name>A0A4R2SAS1_9BACL</name>
<dbReference type="GO" id="GO:0051301">
    <property type="term" value="P:cell division"/>
    <property type="evidence" value="ECO:0007669"/>
    <property type="project" value="UniProtKB-KW"/>
</dbReference>
<dbReference type="InterPro" id="IPR058204">
    <property type="entry name" value="FtsX_firmicutes-type"/>
</dbReference>
<comment type="function">
    <text evidence="10">Part of the ABC transporter FtsEX involved in asymmetric cellular division facilitating the initiation of sporulation.</text>
</comment>
<dbReference type="Pfam" id="PF02687">
    <property type="entry name" value="FtsX"/>
    <property type="match status" value="1"/>
</dbReference>
<evidence type="ECO:0000256" key="4">
    <source>
        <dbReference type="ARBA" id="ARBA00022475"/>
    </source>
</evidence>
<evidence type="ECO:0000259" key="12">
    <source>
        <dbReference type="Pfam" id="PF02687"/>
    </source>
</evidence>
<keyword evidence="4 10" id="KW-1003">Cell membrane</keyword>
<dbReference type="PANTHER" id="PTHR47755">
    <property type="entry name" value="CELL DIVISION PROTEIN FTSX"/>
    <property type="match status" value="1"/>
</dbReference>
<keyword evidence="15" id="KW-1185">Reference proteome</keyword>
<dbReference type="EMBL" id="SLXV01000007">
    <property type="protein sequence ID" value="TCP69627.1"/>
    <property type="molecule type" value="Genomic_DNA"/>
</dbReference>
<evidence type="ECO:0000256" key="11">
    <source>
        <dbReference type="SAM" id="Phobius"/>
    </source>
</evidence>
<feature type="transmembrane region" description="Helical" evidence="11">
    <location>
        <begin position="21"/>
        <end position="46"/>
    </location>
</feature>